<accession>K0KF03</accession>
<evidence type="ECO:0000256" key="3">
    <source>
        <dbReference type="SAM" id="MobiDB-lite"/>
    </source>
</evidence>
<dbReference type="PANTHER" id="PTHR37534">
    <property type="entry name" value="TRANSCRIPTIONAL ACTIVATOR PROTEIN UGA3"/>
    <property type="match status" value="1"/>
</dbReference>
<dbReference type="AlphaFoldDB" id="K0KF03"/>
<evidence type="ECO:0000313" key="5">
    <source>
        <dbReference type="Proteomes" id="UP000009328"/>
    </source>
</evidence>
<keyword evidence="2" id="KW-0539">Nucleus</keyword>
<dbReference type="STRING" id="1206466.K0KF03"/>
<comment type="subcellular location">
    <subcellularLocation>
        <location evidence="1">Nucleus</location>
    </subcellularLocation>
</comment>
<comment type="caution">
    <text evidence="4">The sequence shown here is derived from an EMBL/GenBank/DDBJ whole genome shotgun (WGS) entry which is preliminary data.</text>
</comment>
<sequence length="582" mass="66852">MSKIKRVRTGCWTCKQRLSFDVDDSRNSQILKRNSKGETVHGFRGRPRLKESLAKRASSEDCANDKLPENKVIKRQKKEEHLVQGQRESSLSPSSPESILSAETKLDAELKTSSMLSIEELTKPDFKKRVTSPKEFVIDKTGIMDEFQIFQDIFPSFASDSQFQFPTSFLSDMEAINSINSNENPPLSHFEENMMLKHFFKKLLPILDAHPSSPWPQLALKYCDFEVAKSCFIALSCIHLYETKGATEFYKTGMAHINNTMEYLIDYLKDKSSIDSEEGIIDIEKIIKKLKKQSLEKQRSNFFVILLLIHVHLLFSVLESGRSALVRTFFELFGGIVKDTTFRLYLEKIEESSALIVGLSWFDTITAVVSADCRLPFCEPSWYGDKDSTVSTFQVMGCPGEIFKVLWQFCEIRQQIKKDLISDTSLQKAFEEMKNKLYSYRDYVVYEEGPGNEEQNISKLKCTQCWTLATLLNIYKLIRPKDTESITGIVLEFISVYESLNKELPNVTQMVWPIFTIACNCETDFQKLKLTKFIDDLYEKTNMGSITSIKLIAEECWKTGKTSQQILSNKEWYGSGIDFLVV</sequence>
<protein>
    <submittedName>
        <fullName evidence="4">Uncharacterized protein</fullName>
    </submittedName>
</protein>
<dbReference type="Pfam" id="PF11951">
    <property type="entry name" value="Fungal_trans_2"/>
    <property type="match status" value="1"/>
</dbReference>
<dbReference type="InParanoid" id="K0KF03"/>
<keyword evidence="5" id="KW-1185">Reference proteome</keyword>
<evidence type="ECO:0000256" key="1">
    <source>
        <dbReference type="ARBA" id="ARBA00004123"/>
    </source>
</evidence>
<dbReference type="eggNOG" id="ENOG502QSHU">
    <property type="taxonomic scope" value="Eukaryota"/>
</dbReference>
<proteinExistence type="predicted"/>
<name>K0KF03_WICCF</name>
<dbReference type="PANTHER" id="PTHR37534:SF46">
    <property type="entry name" value="ZN(II)2CYS6 TRANSCRIPTION FACTOR (EUROFUNG)"/>
    <property type="match status" value="1"/>
</dbReference>
<evidence type="ECO:0000256" key="2">
    <source>
        <dbReference type="ARBA" id="ARBA00023242"/>
    </source>
</evidence>
<dbReference type="GO" id="GO:0005634">
    <property type="term" value="C:nucleus"/>
    <property type="evidence" value="ECO:0007669"/>
    <property type="project" value="UniProtKB-SubCell"/>
</dbReference>
<dbReference type="EMBL" id="CAIF01000005">
    <property type="protein sequence ID" value="CCH40772.1"/>
    <property type="molecule type" value="Genomic_DNA"/>
</dbReference>
<gene>
    <name evidence="4" type="ORF">BN7_306</name>
</gene>
<dbReference type="HOGENOM" id="CLU_028543_0_0_1"/>
<dbReference type="InterPro" id="IPR021858">
    <property type="entry name" value="Fun_TF"/>
</dbReference>
<reference evidence="4 5" key="1">
    <citation type="journal article" date="2012" name="Eukaryot. Cell">
        <title>Draft genome sequence of Wickerhamomyces ciferrii NRRL Y-1031 F-60-10.</title>
        <authorList>
            <person name="Schneider J."/>
            <person name="Andrea H."/>
            <person name="Blom J."/>
            <person name="Jaenicke S."/>
            <person name="Ruckert C."/>
            <person name="Schorsch C."/>
            <person name="Szczepanowski R."/>
            <person name="Farwick M."/>
            <person name="Goesmann A."/>
            <person name="Puhler A."/>
            <person name="Schaffer S."/>
            <person name="Tauch A."/>
            <person name="Kohler T."/>
            <person name="Brinkrolf K."/>
        </authorList>
    </citation>
    <scope>NUCLEOTIDE SEQUENCE [LARGE SCALE GENOMIC DNA]</scope>
    <source>
        <strain evidence="5">ATCC 14091 / BCRC 22168 / CBS 111 / JCM 3599 / NBRC 0793 / NRRL Y-1031 F-60-10</strain>
    </source>
</reference>
<feature type="compositionally biased region" description="Low complexity" evidence="3">
    <location>
        <begin position="88"/>
        <end position="98"/>
    </location>
</feature>
<evidence type="ECO:0000313" key="4">
    <source>
        <dbReference type="EMBL" id="CCH40772.1"/>
    </source>
</evidence>
<dbReference type="Proteomes" id="UP000009328">
    <property type="component" value="Unassembled WGS sequence"/>
</dbReference>
<feature type="region of interest" description="Disordered" evidence="3">
    <location>
        <begin position="50"/>
        <end position="69"/>
    </location>
</feature>
<feature type="region of interest" description="Disordered" evidence="3">
    <location>
        <begin position="77"/>
        <end position="98"/>
    </location>
</feature>
<organism evidence="4 5">
    <name type="scientific">Wickerhamomyces ciferrii (strain ATCC 14091 / BCRC 22168 / CBS 111 / JCM 3599 / NBRC 0793 / NRRL Y-1031 F-60-10)</name>
    <name type="common">Yeast</name>
    <name type="synonym">Pichia ciferrii</name>
    <dbReference type="NCBI Taxonomy" id="1206466"/>
    <lineage>
        <taxon>Eukaryota</taxon>
        <taxon>Fungi</taxon>
        <taxon>Dikarya</taxon>
        <taxon>Ascomycota</taxon>
        <taxon>Saccharomycotina</taxon>
        <taxon>Saccharomycetes</taxon>
        <taxon>Phaffomycetales</taxon>
        <taxon>Wickerhamomycetaceae</taxon>
        <taxon>Wickerhamomyces</taxon>
    </lineage>
</organism>